<reference evidence="10 11" key="1">
    <citation type="submission" date="2020-04" db="EMBL/GenBank/DDBJ databases">
        <title>Genomic insights into acetone-butanol-ethanol (ABE) fermentation by sequencing solventogenic clostridia strains.</title>
        <authorList>
            <person name="Brown S."/>
        </authorList>
    </citation>
    <scope>NUCLEOTIDE SEQUENCE [LARGE SCALE GENOMIC DNA]</scope>
    <source>
        <strain evidence="10 11">DJ011</strain>
    </source>
</reference>
<evidence type="ECO:0000256" key="3">
    <source>
        <dbReference type="ARBA" id="ARBA00022475"/>
    </source>
</evidence>
<proteinExistence type="inferred from homology"/>
<dbReference type="EMBL" id="JAAZWO010000032">
    <property type="protein sequence ID" value="MBC2399631.1"/>
    <property type="molecule type" value="Genomic_DNA"/>
</dbReference>
<feature type="transmembrane region" description="Helical" evidence="7">
    <location>
        <begin position="6"/>
        <end position="28"/>
    </location>
</feature>
<feature type="transmembrane region" description="Helical" evidence="7">
    <location>
        <begin position="79"/>
        <end position="97"/>
    </location>
</feature>
<organism evidence="10 11">
    <name type="scientific">Clostridium tetanomorphum</name>
    <dbReference type="NCBI Taxonomy" id="1553"/>
    <lineage>
        <taxon>Bacteria</taxon>
        <taxon>Bacillati</taxon>
        <taxon>Bacillota</taxon>
        <taxon>Clostridia</taxon>
        <taxon>Eubacteriales</taxon>
        <taxon>Clostridiaceae</taxon>
        <taxon>Clostridium</taxon>
    </lineage>
</organism>
<evidence type="ECO:0000313" key="10">
    <source>
        <dbReference type="EMBL" id="MBC2399631.1"/>
    </source>
</evidence>
<feature type="domain" description="Prepilin type IV endopeptidase peptidase" evidence="8">
    <location>
        <begin position="108"/>
        <end position="216"/>
    </location>
</feature>
<comment type="subcellular location">
    <subcellularLocation>
        <location evidence="1">Cell membrane</location>
        <topology evidence="1">Multi-pass membrane protein</topology>
    </subcellularLocation>
</comment>
<dbReference type="InterPro" id="IPR050882">
    <property type="entry name" value="Prepilin_peptidase/N-MTase"/>
</dbReference>
<evidence type="ECO:0000256" key="7">
    <source>
        <dbReference type="SAM" id="Phobius"/>
    </source>
</evidence>
<accession>A0A923EDR3</accession>
<keyword evidence="3" id="KW-1003">Cell membrane</keyword>
<name>A0A923EDR3_CLOTT</name>
<evidence type="ECO:0000256" key="4">
    <source>
        <dbReference type="ARBA" id="ARBA00022692"/>
    </source>
</evidence>
<keyword evidence="11" id="KW-1185">Reference proteome</keyword>
<dbReference type="Gene3D" id="1.20.120.1220">
    <property type="match status" value="1"/>
</dbReference>
<feature type="transmembrane region" description="Helical" evidence="7">
    <location>
        <begin position="188"/>
        <end position="219"/>
    </location>
</feature>
<evidence type="ECO:0000256" key="5">
    <source>
        <dbReference type="ARBA" id="ARBA00022989"/>
    </source>
</evidence>
<evidence type="ECO:0000256" key="6">
    <source>
        <dbReference type="ARBA" id="ARBA00023136"/>
    </source>
</evidence>
<dbReference type="GO" id="GO:0006465">
    <property type="term" value="P:signal peptide processing"/>
    <property type="evidence" value="ECO:0007669"/>
    <property type="project" value="TreeGrafter"/>
</dbReference>
<keyword evidence="5 7" id="KW-1133">Transmembrane helix</keyword>
<dbReference type="GO" id="GO:0004190">
    <property type="term" value="F:aspartic-type endopeptidase activity"/>
    <property type="evidence" value="ECO:0007669"/>
    <property type="project" value="InterPro"/>
</dbReference>
<evidence type="ECO:0000256" key="2">
    <source>
        <dbReference type="ARBA" id="ARBA00005801"/>
    </source>
</evidence>
<dbReference type="AlphaFoldDB" id="A0A923EDR3"/>
<gene>
    <name evidence="10" type="ORF">HGG79_17925</name>
</gene>
<protein>
    <submittedName>
        <fullName evidence="10">Prepilin peptidase</fullName>
    </submittedName>
</protein>
<dbReference type="Proteomes" id="UP000563151">
    <property type="component" value="Unassembled WGS sequence"/>
</dbReference>
<evidence type="ECO:0000259" key="8">
    <source>
        <dbReference type="Pfam" id="PF01478"/>
    </source>
</evidence>
<evidence type="ECO:0000313" key="11">
    <source>
        <dbReference type="Proteomes" id="UP000563151"/>
    </source>
</evidence>
<keyword evidence="4 7" id="KW-0812">Transmembrane</keyword>
<keyword evidence="6 7" id="KW-0472">Membrane</keyword>
<feature type="domain" description="Prepilin peptidase A24 N-terminal" evidence="9">
    <location>
        <begin position="14"/>
        <end position="96"/>
    </location>
</feature>
<dbReference type="RefSeq" id="WP_051593088.1">
    <property type="nucleotide sequence ID" value="NZ_JAAZWO010000032.1"/>
</dbReference>
<evidence type="ECO:0000256" key="1">
    <source>
        <dbReference type="ARBA" id="ARBA00004651"/>
    </source>
</evidence>
<comment type="caution">
    <text evidence="10">The sequence shown here is derived from an EMBL/GenBank/DDBJ whole genome shotgun (WGS) entry which is preliminary data.</text>
</comment>
<dbReference type="GO" id="GO:0005886">
    <property type="term" value="C:plasma membrane"/>
    <property type="evidence" value="ECO:0007669"/>
    <property type="project" value="UniProtKB-SubCell"/>
</dbReference>
<dbReference type="Pfam" id="PF06750">
    <property type="entry name" value="A24_N_bact"/>
    <property type="match status" value="1"/>
</dbReference>
<dbReference type="PANTHER" id="PTHR30487">
    <property type="entry name" value="TYPE 4 PREPILIN-LIKE PROTEINS LEADER PEPTIDE-PROCESSING ENZYME"/>
    <property type="match status" value="1"/>
</dbReference>
<comment type="similarity">
    <text evidence="2">Belongs to the peptidase A24 family.</text>
</comment>
<feature type="transmembrane region" description="Helical" evidence="7">
    <location>
        <begin position="231"/>
        <end position="255"/>
    </location>
</feature>
<feature type="transmembrane region" description="Helical" evidence="7">
    <location>
        <begin position="103"/>
        <end position="119"/>
    </location>
</feature>
<dbReference type="Pfam" id="PF01478">
    <property type="entry name" value="Peptidase_A24"/>
    <property type="match status" value="1"/>
</dbReference>
<dbReference type="PANTHER" id="PTHR30487:SF0">
    <property type="entry name" value="PREPILIN LEADER PEPTIDASE_N-METHYLTRANSFERASE-RELATED"/>
    <property type="match status" value="1"/>
</dbReference>
<dbReference type="InterPro" id="IPR000045">
    <property type="entry name" value="Prepilin_IV_endopep_pep"/>
</dbReference>
<feature type="transmembrane region" description="Helical" evidence="7">
    <location>
        <begin position="156"/>
        <end position="176"/>
    </location>
</feature>
<feature type="transmembrane region" description="Helical" evidence="7">
    <location>
        <begin position="126"/>
        <end position="144"/>
    </location>
</feature>
<dbReference type="InterPro" id="IPR010627">
    <property type="entry name" value="Prepilin_pept_A24_N"/>
</dbReference>
<evidence type="ECO:0000259" key="9">
    <source>
        <dbReference type="Pfam" id="PF06750"/>
    </source>
</evidence>
<sequence length="258" mass="29081">MINYLILFYIISFLIGTIIGSFLNVCIYRISKEQSIAYPPSHCPSCNSRLKVFELVPILSYLLLKGKCRYCNDKISFKYPIIEFFTGIIFLSLAMKYGISVNFFKYSVLLSILVVISFIDIETMNIYFSVTLTGIVFGVIFLIIQGSLENYTIKDYSYYLFGAIIPSAIIALIILITKGMGWGDVEICFISGIFLGVKLSMVMILASFILGSIISIILISFKVKGRKDYIAFGPFIALGTLFAIFLGDRIILWYLSLI</sequence>